<evidence type="ECO:0000259" key="1">
    <source>
        <dbReference type="PROSITE" id="PS51186"/>
    </source>
</evidence>
<dbReference type="RefSeq" id="WP_329074078.1">
    <property type="nucleotide sequence ID" value="NZ_CP109421.1"/>
</dbReference>
<dbReference type="Pfam" id="PF13302">
    <property type="entry name" value="Acetyltransf_3"/>
    <property type="match status" value="1"/>
</dbReference>
<keyword evidence="3" id="KW-1185">Reference proteome</keyword>
<protein>
    <submittedName>
        <fullName evidence="2">GNAT family N-acetyltransferase</fullName>
    </submittedName>
</protein>
<dbReference type="EMBL" id="CP109495">
    <property type="protein sequence ID" value="WUX50469.1"/>
    <property type="molecule type" value="Genomic_DNA"/>
</dbReference>
<accession>A0ABZ1ZY05</accession>
<sequence length="194" mass="21447">MPSLVAPAIPVGAFAASGQPTLPIGSGVLLRPWRITDAEAVTEAFQDPEIQRWHVRRADSVEEAREWIERWQSSWSSESGGHWAVAGSESDGLVGRMSLKSLHLEDGKAEVAYWMMPTARGRGVCTRAVMTLTRWAMEKGGFHRLEIEHSTANRASCRVAIKAGFEEEGVRRGAALHADGWHDMHLHARVRTEA</sequence>
<dbReference type="Proteomes" id="UP001432209">
    <property type="component" value="Chromosome"/>
</dbReference>
<reference evidence="2" key="1">
    <citation type="submission" date="2022-10" db="EMBL/GenBank/DDBJ databases">
        <title>The complete genomes of actinobacterial strains from the NBC collection.</title>
        <authorList>
            <person name="Joergensen T.S."/>
            <person name="Alvarez Arevalo M."/>
            <person name="Sterndorff E.B."/>
            <person name="Faurdal D."/>
            <person name="Vuksanovic O."/>
            <person name="Mourched A.-S."/>
            <person name="Charusanti P."/>
            <person name="Shaw S."/>
            <person name="Blin K."/>
            <person name="Weber T."/>
        </authorList>
    </citation>
    <scope>NUCLEOTIDE SEQUENCE</scope>
    <source>
        <strain evidence="2">NBC_01432</strain>
    </source>
</reference>
<dbReference type="PANTHER" id="PTHR43441">
    <property type="entry name" value="RIBOSOMAL-PROTEIN-SERINE ACETYLTRANSFERASE"/>
    <property type="match status" value="1"/>
</dbReference>
<gene>
    <name evidence="2" type="ORF">OG442_02280</name>
</gene>
<organism evidence="2 3">
    <name type="scientific">Streptomyces niveus</name>
    <name type="common">Streptomyces spheroides</name>
    <dbReference type="NCBI Taxonomy" id="193462"/>
    <lineage>
        <taxon>Bacteria</taxon>
        <taxon>Bacillati</taxon>
        <taxon>Actinomycetota</taxon>
        <taxon>Actinomycetes</taxon>
        <taxon>Kitasatosporales</taxon>
        <taxon>Streptomycetaceae</taxon>
        <taxon>Streptomyces</taxon>
    </lineage>
</organism>
<dbReference type="InterPro" id="IPR051908">
    <property type="entry name" value="Ribosomal_N-acetyltransferase"/>
</dbReference>
<proteinExistence type="predicted"/>
<evidence type="ECO:0000313" key="2">
    <source>
        <dbReference type="EMBL" id="WUX50469.1"/>
    </source>
</evidence>
<dbReference type="InterPro" id="IPR000182">
    <property type="entry name" value="GNAT_dom"/>
</dbReference>
<dbReference type="InterPro" id="IPR016181">
    <property type="entry name" value="Acyl_CoA_acyltransferase"/>
</dbReference>
<evidence type="ECO:0000313" key="3">
    <source>
        <dbReference type="Proteomes" id="UP001432209"/>
    </source>
</evidence>
<dbReference type="PROSITE" id="PS51186">
    <property type="entry name" value="GNAT"/>
    <property type="match status" value="1"/>
</dbReference>
<dbReference type="Gene3D" id="3.40.630.30">
    <property type="match status" value="1"/>
</dbReference>
<dbReference type="SUPFAM" id="SSF55729">
    <property type="entry name" value="Acyl-CoA N-acyltransferases (Nat)"/>
    <property type="match status" value="1"/>
</dbReference>
<name>A0ABZ1ZY05_STRNV</name>
<feature type="domain" description="N-acetyltransferase" evidence="1">
    <location>
        <begin position="28"/>
        <end position="193"/>
    </location>
</feature>
<dbReference type="PANTHER" id="PTHR43441:SF10">
    <property type="entry name" value="ACETYLTRANSFERASE"/>
    <property type="match status" value="1"/>
</dbReference>